<name>A0ABQ3GC46_9MICC</name>
<feature type="transmembrane region" description="Helical" evidence="2">
    <location>
        <begin position="62"/>
        <end position="82"/>
    </location>
</feature>
<dbReference type="Proteomes" id="UP000642819">
    <property type="component" value="Unassembled WGS sequence"/>
</dbReference>
<evidence type="ECO:0008006" key="5">
    <source>
        <dbReference type="Google" id="ProtNLM"/>
    </source>
</evidence>
<feature type="compositionally biased region" description="Polar residues" evidence="1">
    <location>
        <begin position="1"/>
        <end position="13"/>
    </location>
</feature>
<keyword evidence="4" id="KW-1185">Reference proteome</keyword>
<accession>A0ABQ3GC46</accession>
<sequence length="270" mass="28401">MNDTTPDPEQNSPHAPRNPYGPSAPRPEQPHPDYTYPGPGQPVPGGSTWPPPGAPLPGPPRAAGLTIAALVLGIAAVCLALVPFVHFAAFPVALAAVVVAGIAMARKLHSRALAIAGLATGIAALLFAALWTLAFAAAFSAFEEFDDDFGAPDRWNGQGAPETYTFEAFAEVQAEVELYTGLDGDAYRTEEIEAGETFSVSVRADDHAGSITVTPDGGDEGVISCRILDSDGRVVSEDKTDASMLWAVCWPAEAEDHVDIHTDENRRLDA</sequence>
<keyword evidence="2" id="KW-1133">Transmembrane helix</keyword>
<protein>
    <recommendedName>
        <fullName evidence="5">DUF4190 domain-containing protein</fullName>
    </recommendedName>
</protein>
<evidence type="ECO:0000313" key="4">
    <source>
        <dbReference type="Proteomes" id="UP000642819"/>
    </source>
</evidence>
<keyword evidence="2" id="KW-0812">Transmembrane</keyword>
<feature type="transmembrane region" description="Helical" evidence="2">
    <location>
        <begin position="112"/>
        <end position="139"/>
    </location>
</feature>
<proteinExistence type="predicted"/>
<feature type="region of interest" description="Disordered" evidence="1">
    <location>
        <begin position="1"/>
        <end position="57"/>
    </location>
</feature>
<keyword evidence="2" id="KW-0472">Membrane</keyword>
<comment type="caution">
    <text evidence="3">The sequence shown here is derived from an EMBL/GenBank/DDBJ whole genome shotgun (WGS) entry which is preliminary data.</text>
</comment>
<gene>
    <name evidence="3" type="ORF">GCM10008096_03790</name>
</gene>
<evidence type="ECO:0000256" key="1">
    <source>
        <dbReference type="SAM" id="MobiDB-lite"/>
    </source>
</evidence>
<evidence type="ECO:0000256" key="2">
    <source>
        <dbReference type="SAM" id="Phobius"/>
    </source>
</evidence>
<organism evidence="3 4">
    <name type="scientific">Zhihengliuella salsuginis</name>
    <dbReference type="NCBI Taxonomy" id="578222"/>
    <lineage>
        <taxon>Bacteria</taxon>
        <taxon>Bacillati</taxon>
        <taxon>Actinomycetota</taxon>
        <taxon>Actinomycetes</taxon>
        <taxon>Micrococcales</taxon>
        <taxon>Micrococcaceae</taxon>
        <taxon>Zhihengliuella</taxon>
    </lineage>
</organism>
<dbReference type="EMBL" id="BMXK01000001">
    <property type="protein sequence ID" value="GHD00458.1"/>
    <property type="molecule type" value="Genomic_DNA"/>
</dbReference>
<dbReference type="RefSeq" id="WP_189348394.1">
    <property type="nucleotide sequence ID" value="NZ_BMXK01000001.1"/>
</dbReference>
<evidence type="ECO:0000313" key="3">
    <source>
        <dbReference type="EMBL" id="GHD00458.1"/>
    </source>
</evidence>
<reference evidence="4" key="1">
    <citation type="journal article" date="2019" name="Int. J. Syst. Evol. Microbiol.">
        <title>The Global Catalogue of Microorganisms (GCM) 10K type strain sequencing project: providing services to taxonomists for standard genome sequencing and annotation.</title>
        <authorList>
            <consortium name="The Broad Institute Genomics Platform"/>
            <consortium name="The Broad Institute Genome Sequencing Center for Infectious Disease"/>
            <person name="Wu L."/>
            <person name="Ma J."/>
        </authorList>
    </citation>
    <scope>NUCLEOTIDE SEQUENCE [LARGE SCALE GENOMIC DNA]</scope>
    <source>
        <strain evidence="4">KCTC 19466</strain>
    </source>
</reference>